<comment type="caution">
    <text evidence="2">The sequence shown here is derived from an EMBL/GenBank/DDBJ whole genome shotgun (WGS) entry which is preliminary data.</text>
</comment>
<dbReference type="Gene3D" id="2.60.40.1190">
    <property type="match status" value="1"/>
</dbReference>
<reference evidence="2 3" key="1">
    <citation type="journal article" date="2020" name="New Microbes New Infect">
        <title>Sellimonas caecigallum sp. nov., description and genome sequence of a new member of the Sellimonas genus isolated from the cecum of feral chicken.</title>
        <authorList>
            <person name="Wongkuna S."/>
            <person name="Ghimire S."/>
            <person name="Antony L."/>
            <person name="Chankhamhaengdecha S."/>
            <person name="Janvilisri T."/>
            <person name="Scaria J."/>
        </authorList>
    </citation>
    <scope>NUCLEOTIDE SEQUENCE [LARGE SCALE GENOMIC DNA]</scope>
    <source>
        <strain evidence="2 3">SW451</strain>
    </source>
</reference>
<keyword evidence="3" id="KW-1185">Reference proteome</keyword>
<evidence type="ECO:0000313" key="3">
    <source>
        <dbReference type="Proteomes" id="UP000779049"/>
    </source>
</evidence>
<gene>
    <name evidence="2" type="ORF">FLB61_06940</name>
</gene>
<feature type="domain" description="Carbohydrate-binding" evidence="1">
    <location>
        <begin position="31"/>
        <end position="196"/>
    </location>
</feature>
<dbReference type="Proteomes" id="UP000779049">
    <property type="component" value="Unassembled WGS sequence"/>
</dbReference>
<dbReference type="InterPro" id="IPR010502">
    <property type="entry name" value="Carb-bd_dom_fam9"/>
</dbReference>
<dbReference type="Pfam" id="PF16011">
    <property type="entry name" value="CBM9_2"/>
    <property type="match status" value="1"/>
</dbReference>
<sequence>MKVHTISSPEHLPENGTAFELTHLLWGTKSIPRTAGKIGFIENDGFYISMRCEEADPLCTYTENGSPVYKDSAMEAFFLFGADDEPYINIEFNANGALLAMHGRSRFGRVLFTPHQCQMVDLRANISPGFWEASFRLPITLLKDVYGTDRFLQERTFSANFYKISETPPLEHYASFAPIISESPDFHLPEYFEKFSF</sequence>
<organism evidence="2 3">
    <name type="scientific">Sellimonas caecigallum</name>
    <dbReference type="NCBI Taxonomy" id="2592333"/>
    <lineage>
        <taxon>Bacteria</taxon>
        <taxon>Bacillati</taxon>
        <taxon>Bacillota</taxon>
        <taxon>Clostridia</taxon>
        <taxon>Lachnospirales</taxon>
        <taxon>Lachnospiraceae</taxon>
        <taxon>Sellimonas</taxon>
    </lineage>
</organism>
<proteinExistence type="predicted"/>
<protein>
    <recommendedName>
        <fullName evidence="1">Carbohydrate-binding domain-containing protein</fullName>
    </recommendedName>
</protein>
<dbReference type="CDD" id="cd09620">
    <property type="entry name" value="CBM9_like_3"/>
    <property type="match status" value="1"/>
</dbReference>
<evidence type="ECO:0000313" key="2">
    <source>
        <dbReference type="EMBL" id="MBY0758821.1"/>
    </source>
</evidence>
<accession>A0ABS7L6Z2</accession>
<dbReference type="RefSeq" id="WP_221919756.1">
    <property type="nucleotide sequence ID" value="NZ_CP173660.1"/>
</dbReference>
<dbReference type="EMBL" id="VIRV01000008">
    <property type="protein sequence ID" value="MBY0758821.1"/>
    <property type="molecule type" value="Genomic_DNA"/>
</dbReference>
<evidence type="ECO:0000259" key="1">
    <source>
        <dbReference type="Pfam" id="PF16011"/>
    </source>
</evidence>
<name>A0ABS7L6Z2_9FIRM</name>
<dbReference type="SUPFAM" id="SSF49344">
    <property type="entry name" value="CBD9-like"/>
    <property type="match status" value="1"/>
</dbReference>